<dbReference type="Gene3D" id="3.30.565.10">
    <property type="entry name" value="Histidine kinase-like ATPase, C-terminal domain"/>
    <property type="match status" value="1"/>
</dbReference>
<name>A0ABT3NBQ0_9BACT</name>
<dbReference type="SUPFAM" id="SSF47384">
    <property type="entry name" value="Homodimeric domain of signal transducing histidine kinase"/>
    <property type="match status" value="1"/>
</dbReference>
<dbReference type="Pfam" id="PF01627">
    <property type="entry name" value="Hpt"/>
    <property type="match status" value="1"/>
</dbReference>
<dbReference type="Proteomes" id="UP001209681">
    <property type="component" value="Unassembled WGS sequence"/>
</dbReference>
<dbReference type="SMART" id="SM00388">
    <property type="entry name" value="HisKA"/>
    <property type="match status" value="1"/>
</dbReference>
<evidence type="ECO:0000259" key="8">
    <source>
        <dbReference type="PROSITE" id="PS50110"/>
    </source>
</evidence>
<evidence type="ECO:0000256" key="2">
    <source>
        <dbReference type="ARBA" id="ARBA00012438"/>
    </source>
</evidence>
<dbReference type="CDD" id="cd16922">
    <property type="entry name" value="HATPase_EvgS-ArcB-TorS-like"/>
    <property type="match status" value="1"/>
</dbReference>
<feature type="modified residue" description="4-aspartylphosphate" evidence="5">
    <location>
        <position position="443"/>
    </location>
</feature>
<dbReference type="EMBL" id="JAPFPW010000017">
    <property type="protein sequence ID" value="MCW7754884.1"/>
    <property type="molecule type" value="Genomic_DNA"/>
</dbReference>
<dbReference type="Pfam" id="PF00512">
    <property type="entry name" value="HisKA"/>
    <property type="match status" value="1"/>
</dbReference>
<dbReference type="Pfam" id="PF02518">
    <property type="entry name" value="HATPase_c"/>
    <property type="match status" value="1"/>
</dbReference>
<feature type="transmembrane region" description="Helical" evidence="6">
    <location>
        <begin position="41"/>
        <end position="65"/>
    </location>
</feature>
<evidence type="ECO:0000256" key="3">
    <source>
        <dbReference type="ARBA" id="ARBA00022553"/>
    </source>
</evidence>
<proteinExistence type="predicted"/>
<dbReference type="SMART" id="SM00387">
    <property type="entry name" value="HATPase_c"/>
    <property type="match status" value="1"/>
</dbReference>
<dbReference type="InterPro" id="IPR036890">
    <property type="entry name" value="HATPase_C_sf"/>
</dbReference>
<dbReference type="InterPro" id="IPR004358">
    <property type="entry name" value="Sig_transdc_His_kin-like_C"/>
</dbReference>
<evidence type="ECO:0000256" key="4">
    <source>
        <dbReference type="PROSITE-ProRule" id="PRU00110"/>
    </source>
</evidence>
<evidence type="ECO:0000256" key="6">
    <source>
        <dbReference type="SAM" id="Phobius"/>
    </source>
</evidence>
<evidence type="ECO:0000256" key="5">
    <source>
        <dbReference type="PROSITE-ProRule" id="PRU00169"/>
    </source>
</evidence>
<evidence type="ECO:0000256" key="1">
    <source>
        <dbReference type="ARBA" id="ARBA00000085"/>
    </source>
</evidence>
<evidence type="ECO:0000313" key="10">
    <source>
        <dbReference type="EMBL" id="MCW7754884.1"/>
    </source>
</evidence>
<keyword evidence="3 5" id="KW-0597">Phosphoprotein</keyword>
<dbReference type="InterPro" id="IPR003661">
    <property type="entry name" value="HisK_dim/P_dom"/>
</dbReference>
<dbReference type="PROSITE" id="PS50110">
    <property type="entry name" value="RESPONSE_REGULATORY"/>
    <property type="match status" value="2"/>
</dbReference>
<dbReference type="RefSeq" id="WP_265425798.1">
    <property type="nucleotide sequence ID" value="NZ_JAPFPW010000017.1"/>
</dbReference>
<dbReference type="CDD" id="cd00082">
    <property type="entry name" value="HisKA"/>
    <property type="match status" value="1"/>
</dbReference>
<sequence length="861" mass="95163">MRLANRFRLITAIHALLPLLTLTLASGKSGLLIHSQFQDSLGIACIAAFFIIFLSPYGPTLAWLVRTPLNRVMAFCCKVQENRDPYFSLPPQNDDENEFITLMRHMNWMARKIRIRESELAERVKERTLALEDAYHHLEQARDAAEASNRAKDAFLATMSHEIRTPIHAISGMCDVLLRTPLTSSQSEHLRVIQTASQSLLDQMTATLDFTRISAGRLPIHEAPFRIREMVEEVCSMFSAEAGKKDLELIADVDEKVPSTLSGDGPKIRQVLINLLGNALKFTESGEICLEVRTLSPGALHFGVRDTGIGIAPECRADIFLPFTQADGSITRRYGGTGLGLAICRGMIDHMGGTMDMESCEGKGSHFYFSLPLSPLLLCQNRPDVPESIQSLHCLVVEDHPVTARVLCRYLRDFGFTEQHSESAEGLRRAISQTPLPDLILMDISLKDTDGLTLCRELASMERHPPVILMGGRPGEEGLAMACPGCLAFLPKPLRQSTLFDTIMEIFGSDARIHPCPSQNPGMGMKGLRVLLVEDNSVNRMVAEELLQPAGIEVLCAASGPEALDILAKQSVDIILMDIRMRGMDGRETTRRIRRIPGMETIPVIALTADAGPEEEAISRMAGMNAHLTKPLHSQTLFNLLSIHSPHRFQIHENHIEADILDKKGALSRFTGNEKLYGKVLDEFRRHQAGLPGAIRRALRRGETDEARLLAHTLKGSAANIGARLLADAAKKVEQQIRKGCGEEDLPHHLSFLDKTMDTLLHAVQNDPQISPLCGHGDRYSTCLSSELEELDTLLAASSMSAKARTAELEGALADCGRARDFRRLMDAAECYDFQKARHILQDIRISLPKPLPATHEKASA</sequence>
<feature type="modified residue" description="Phosphohistidine" evidence="4">
    <location>
        <position position="712"/>
    </location>
</feature>
<dbReference type="PANTHER" id="PTHR45339">
    <property type="entry name" value="HYBRID SIGNAL TRANSDUCTION HISTIDINE KINASE J"/>
    <property type="match status" value="1"/>
</dbReference>
<dbReference type="Gene3D" id="1.20.120.160">
    <property type="entry name" value="HPT domain"/>
    <property type="match status" value="1"/>
</dbReference>
<dbReference type="InterPro" id="IPR011006">
    <property type="entry name" value="CheY-like_superfamily"/>
</dbReference>
<dbReference type="PROSITE" id="PS50894">
    <property type="entry name" value="HPT"/>
    <property type="match status" value="1"/>
</dbReference>
<gene>
    <name evidence="10" type="ORF">OOT00_12905</name>
</gene>
<dbReference type="SUPFAM" id="SSF52172">
    <property type="entry name" value="CheY-like"/>
    <property type="match status" value="2"/>
</dbReference>
<dbReference type="InterPro" id="IPR001789">
    <property type="entry name" value="Sig_transdc_resp-reg_receiver"/>
</dbReference>
<dbReference type="Gene3D" id="1.10.287.130">
    <property type="match status" value="1"/>
</dbReference>
<dbReference type="InterPro" id="IPR036097">
    <property type="entry name" value="HisK_dim/P_sf"/>
</dbReference>
<dbReference type="Pfam" id="PF00072">
    <property type="entry name" value="Response_reg"/>
    <property type="match status" value="2"/>
</dbReference>
<keyword evidence="6" id="KW-0472">Membrane</keyword>
<protein>
    <recommendedName>
        <fullName evidence="2">histidine kinase</fullName>
        <ecNumber evidence="2">2.7.13.3</ecNumber>
    </recommendedName>
</protein>
<dbReference type="SUPFAM" id="SSF55874">
    <property type="entry name" value="ATPase domain of HSP90 chaperone/DNA topoisomerase II/histidine kinase"/>
    <property type="match status" value="1"/>
</dbReference>
<accession>A0ABT3NBQ0</accession>
<dbReference type="InterPro" id="IPR005467">
    <property type="entry name" value="His_kinase_dom"/>
</dbReference>
<dbReference type="CDD" id="cd00088">
    <property type="entry name" value="HPT"/>
    <property type="match status" value="1"/>
</dbReference>
<dbReference type="CDD" id="cd17546">
    <property type="entry name" value="REC_hyHK_CKI1_RcsC-like"/>
    <property type="match status" value="1"/>
</dbReference>
<dbReference type="SMART" id="SM00448">
    <property type="entry name" value="REC"/>
    <property type="match status" value="2"/>
</dbReference>
<dbReference type="InterPro" id="IPR036641">
    <property type="entry name" value="HPT_dom_sf"/>
</dbReference>
<feature type="domain" description="Response regulatory" evidence="8">
    <location>
        <begin position="393"/>
        <end position="507"/>
    </location>
</feature>
<dbReference type="SUPFAM" id="SSF47226">
    <property type="entry name" value="Histidine-containing phosphotransfer domain, HPT domain"/>
    <property type="match status" value="1"/>
</dbReference>
<evidence type="ECO:0000259" key="9">
    <source>
        <dbReference type="PROSITE" id="PS50894"/>
    </source>
</evidence>
<evidence type="ECO:0000259" key="7">
    <source>
        <dbReference type="PROSITE" id="PS50109"/>
    </source>
</evidence>
<comment type="caution">
    <text evidence="10">The sequence shown here is derived from an EMBL/GenBank/DDBJ whole genome shotgun (WGS) entry which is preliminary data.</text>
</comment>
<reference evidence="10 11" key="1">
    <citation type="submission" date="2022-11" db="EMBL/GenBank/DDBJ databases">
        <title>Desulfobotulus tamanensis H1 sp. nov. - anaerobic, alkaliphilic, sulphate reducing bacterium isolated from terrestrial mud volcano.</title>
        <authorList>
            <person name="Frolova A."/>
            <person name="Merkel A.Y."/>
            <person name="Slobodkin A.I."/>
        </authorList>
    </citation>
    <scope>NUCLEOTIDE SEQUENCE [LARGE SCALE GENOMIC DNA]</scope>
    <source>
        <strain evidence="10 11">H1</strain>
    </source>
</reference>
<evidence type="ECO:0000313" key="11">
    <source>
        <dbReference type="Proteomes" id="UP001209681"/>
    </source>
</evidence>
<comment type="catalytic activity">
    <reaction evidence="1">
        <text>ATP + protein L-histidine = ADP + protein N-phospho-L-histidine.</text>
        <dbReference type="EC" id="2.7.13.3"/>
    </reaction>
</comment>
<dbReference type="EC" id="2.7.13.3" evidence="2"/>
<dbReference type="PRINTS" id="PR00344">
    <property type="entry name" value="BCTRLSENSOR"/>
</dbReference>
<keyword evidence="6" id="KW-0812">Transmembrane</keyword>
<feature type="domain" description="Response regulatory" evidence="8">
    <location>
        <begin position="529"/>
        <end position="645"/>
    </location>
</feature>
<feature type="domain" description="Histidine kinase" evidence="7">
    <location>
        <begin position="158"/>
        <end position="375"/>
    </location>
</feature>
<dbReference type="CDD" id="cd00156">
    <property type="entry name" value="REC"/>
    <property type="match status" value="1"/>
</dbReference>
<organism evidence="10 11">
    <name type="scientific">Desulfobotulus pelophilus</name>
    <dbReference type="NCBI Taxonomy" id="2823377"/>
    <lineage>
        <taxon>Bacteria</taxon>
        <taxon>Pseudomonadati</taxon>
        <taxon>Thermodesulfobacteriota</taxon>
        <taxon>Desulfobacteria</taxon>
        <taxon>Desulfobacterales</taxon>
        <taxon>Desulfobacteraceae</taxon>
        <taxon>Desulfobotulus</taxon>
    </lineage>
</organism>
<feature type="domain" description="HPt" evidence="9">
    <location>
        <begin position="673"/>
        <end position="767"/>
    </location>
</feature>
<keyword evidence="11" id="KW-1185">Reference proteome</keyword>
<dbReference type="PROSITE" id="PS50109">
    <property type="entry name" value="HIS_KIN"/>
    <property type="match status" value="1"/>
</dbReference>
<keyword evidence="6" id="KW-1133">Transmembrane helix</keyword>
<dbReference type="InterPro" id="IPR003594">
    <property type="entry name" value="HATPase_dom"/>
</dbReference>
<dbReference type="Gene3D" id="3.40.50.2300">
    <property type="match status" value="2"/>
</dbReference>
<dbReference type="PANTHER" id="PTHR45339:SF5">
    <property type="entry name" value="HISTIDINE KINASE"/>
    <property type="match status" value="1"/>
</dbReference>
<dbReference type="InterPro" id="IPR008207">
    <property type="entry name" value="Sig_transdc_His_kin_Hpt_dom"/>
</dbReference>
<feature type="modified residue" description="4-aspartylphosphate" evidence="5">
    <location>
        <position position="578"/>
    </location>
</feature>